<accession>A0A3V9C8C4</accession>
<dbReference type="InterPro" id="IPR038444">
    <property type="entry name" value="DUF465_sf"/>
</dbReference>
<dbReference type="EMBL" id="AAACVH010000076">
    <property type="protein sequence ID" value="EAA8668339.1"/>
    <property type="molecule type" value="Genomic_DNA"/>
</dbReference>
<comment type="caution">
    <text evidence="2">The sequence shown here is derived from an EMBL/GenBank/DDBJ whole genome shotgun (WGS) entry which is preliminary data.</text>
</comment>
<proteinExistence type="predicted"/>
<name>A0A3V9C8C4_SALER</name>
<dbReference type="EMBL" id="RSUV01000001">
    <property type="protein sequence ID" value="MIV42035.1"/>
    <property type="molecule type" value="Genomic_DNA"/>
</dbReference>
<gene>
    <name evidence="2" type="ORF">A7E06_00045</name>
    <name evidence="1" type="ORF">NL99_26125</name>
</gene>
<dbReference type="Proteomes" id="UP000839530">
    <property type="component" value="Unassembled WGS sequence"/>
</dbReference>
<dbReference type="Proteomes" id="UP000839834">
    <property type="component" value="Unassembled WGS sequence"/>
</dbReference>
<dbReference type="Pfam" id="PF04325">
    <property type="entry name" value="DUF465"/>
    <property type="match status" value="1"/>
</dbReference>
<sequence length="72" mass="8738">MFPEYRTLISRLKNEDAHFSVLFQRHNELDHEVSREEARPAPDSIRLMKMKREKLHLKDEMQRILRSYSPGE</sequence>
<protein>
    <submittedName>
        <fullName evidence="2">DUF465 domain-containing protein</fullName>
    </submittedName>
</protein>
<reference evidence="2" key="1">
    <citation type="submission" date="2018-07" db="EMBL/GenBank/DDBJ databases">
        <authorList>
            <consortium name="GenomeTrakr network: Whole genome sequencing for foodborne pathogen traceback"/>
        </authorList>
    </citation>
    <scope>NUCLEOTIDE SEQUENCE [LARGE SCALE GENOMIC DNA]</scope>
    <source>
        <strain evidence="2">CFSAN048114</strain>
        <strain evidence="1">FLUFL-367</strain>
    </source>
</reference>
<evidence type="ECO:0000313" key="2">
    <source>
        <dbReference type="EMBL" id="MIV42035.1"/>
    </source>
</evidence>
<dbReference type="AlphaFoldDB" id="A0A3V9C8C4"/>
<dbReference type="InterPro" id="IPR007420">
    <property type="entry name" value="DUF465"/>
</dbReference>
<organism evidence="2">
    <name type="scientific">Salmonella enterica</name>
    <name type="common">Salmonella choleraesuis</name>
    <dbReference type="NCBI Taxonomy" id="28901"/>
    <lineage>
        <taxon>Bacteria</taxon>
        <taxon>Pseudomonadati</taxon>
        <taxon>Pseudomonadota</taxon>
        <taxon>Gammaproteobacteria</taxon>
        <taxon>Enterobacterales</taxon>
        <taxon>Enterobacteriaceae</taxon>
        <taxon>Salmonella</taxon>
    </lineage>
</organism>
<dbReference type="Gene3D" id="6.10.280.50">
    <property type="match status" value="1"/>
</dbReference>
<evidence type="ECO:0000313" key="1">
    <source>
        <dbReference type="EMBL" id="EAA8668339.1"/>
    </source>
</evidence>